<dbReference type="EMBL" id="NMUH01006686">
    <property type="protein sequence ID" value="MQM15791.1"/>
    <property type="molecule type" value="Genomic_DNA"/>
</dbReference>
<name>A0A843X8Z6_COLES</name>
<evidence type="ECO:0000313" key="2">
    <source>
        <dbReference type="EMBL" id="MQM15791.1"/>
    </source>
</evidence>
<comment type="caution">
    <text evidence="2">The sequence shown here is derived from an EMBL/GenBank/DDBJ whole genome shotgun (WGS) entry which is preliminary data.</text>
</comment>
<reference evidence="2" key="1">
    <citation type="submission" date="2017-07" db="EMBL/GenBank/DDBJ databases">
        <title>Taro Niue Genome Assembly and Annotation.</title>
        <authorList>
            <person name="Atibalentja N."/>
            <person name="Keating K."/>
            <person name="Fields C.J."/>
        </authorList>
    </citation>
    <scope>NUCLEOTIDE SEQUENCE</scope>
    <source>
        <strain evidence="2">Niue_2</strain>
        <tissue evidence="2">Leaf</tissue>
    </source>
</reference>
<keyword evidence="3" id="KW-1185">Reference proteome</keyword>
<proteinExistence type="predicted"/>
<sequence>MDAGYWLAAIPLDADSYRRPHPWTSACGWRPDRWTSTGFAWSAQLTRDSSPLAPFSRPCNACSRSQREHCERDRGALLLWPTEEGEVGAPISACCVRPLHRRDHSNPLGTVNLVNRGVNQVNQQSIVANERPVTFTSSRRTSTVDNGDMAGRRNGSSTILSSH</sequence>
<dbReference type="AlphaFoldDB" id="A0A843X8Z6"/>
<evidence type="ECO:0000313" key="3">
    <source>
        <dbReference type="Proteomes" id="UP000652761"/>
    </source>
</evidence>
<evidence type="ECO:0000256" key="1">
    <source>
        <dbReference type="SAM" id="MobiDB-lite"/>
    </source>
</evidence>
<gene>
    <name evidence="2" type="ORF">Taro_048739</name>
</gene>
<accession>A0A843X8Z6</accession>
<feature type="region of interest" description="Disordered" evidence="1">
    <location>
        <begin position="135"/>
        <end position="163"/>
    </location>
</feature>
<protein>
    <submittedName>
        <fullName evidence="2">Uncharacterized protein</fullName>
    </submittedName>
</protein>
<feature type="compositionally biased region" description="Polar residues" evidence="1">
    <location>
        <begin position="154"/>
        <end position="163"/>
    </location>
</feature>
<organism evidence="2 3">
    <name type="scientific">Colocasia esculenta</name>
    <name type="common">Wild taro</name>
    <name type="synonym">Arum esculentum</name>
    <dbReference type="NCBI Taxonomy" id="4460"/>
    <lineage>
        <taxon>Eukaryota</taxon>
        <taxon>Viridiplantae</taxon>
        <taxon>Streptophyta</taxon>
        <taxon>Embryophyta</taxon>
        <taxon>Tracheophyta</taxon>
        <taxon>Spermatophyta</taxon>
        <taxon>Magnoliopsida</taxon>
        <taxon>Liliopsida</taxon>
        <taxon>Araceae</taxon>
        <taxon>Aroideae</taxon>
        <taxon>Colocasieae</taxon>
        <taxon>Colocasia</taxon>
    </lineage>
</organism>
<dbReference type="Proteomes" id="UP000652761">
    <property type="component" value="Unassembled WGS sequence"/>
</dbReference>